<evidence type="ECO:0000313" key="9">
    <source>
        <dbReference type="Proteomes" id="UP000078454"/>
    </source>
</evidence>
<dbReference type="CDD" id="cd16442">
    <property type="entry name" value="BPL"/>
    <property type="match status" value="1"/>
</dbReference>
<keyword evidence="1 6" id="KW-0436">Ligase</keyword>
<reference evidence="8 9" key="1">
    <citation type="submission" date="2016-05" db="EMBL/GenBank/DDBJ databases">
        <title>Paenibacillus sp. 1ZS3-15 nov., isolated from the rhizosphere soil.</title>
        <authorList>
            <person name="Zhang X.X."/>
            <person name="Zhang J."/>
        </authorList>
    </citation>
    <scope>NUCLEOTIDE SEQUENCE [LARGE SCALE GENOMIC DNA]</scope>
    <source>
        <strain evidence="8 9">1ZS3-15</strain>
    </source>
</reference>
<dbReference type="HAMAP" id="MF_00978">
    <property type="entry name" value="Bifunct_BirA"/>
    <property type="match status" value="1"/>
</dbReference>
<dbReference type="EMBL" id="LYPB01000091">
    <property type="protein sequence ID" value="OAS14028.1"/>
    <property type="molecule type" value="Genomic_DNA"/>
</dbReference>
<keyword evidence="6" id="KW-0805">Transcription regulation</keyword>
<dbReference type="InterPro" id="IPR045864">
    <property type="entry name" value="aa-tRNA-synth_II/BPL/LPL"/>
</dbReference>
<dbReference type="Pfam" id="PF03099">
    <property type="entry name" value="BPL_LplA_LipB"/>
    <property type="match status" value="1"/>
</dbReference>
<evidence type="ECO:0000256" key="6">
    <source>
        <dbReference type="HAMAP-Rule" id="MF_00978"/>
    </source>
</evidence>
<feature type="binding site" evidence="6">
    <location>
        <position position="185"/>
    </location>
    <ligand>
        <name>biotin</name>
        <dbReference type="ChEBI" id="CHEBI:57586"/>
    </ligand>
</feature>
<comment type="function">
    <text evidence="6">Acts both as a biotin--[acetyl-CoA-carboxylase] ligase and a repressor.</text>
</comment>
<dbReference type="CDD" id="cd00090">
    <property type="entry name" value="HTH_ARSR"/>
    <property type="match status" value="1"/>
</dbReference>
<keyword evidence="2 6" id="KW-0547">Nucleotide-binding</keyword>
<dbReference type="AlphaFoldDB" id="A0A197ZZ56"/>
<dbReference type="OrthoDB" id="9807064at2"/>
<dbReference type="SUPFAM" id="SSF50037">
    <property type="entry name" value="C-terminal domain of transcriptional repressors"/>
    <property type="match status" value="1"/>
</dbReference>
<dbReference type="InterPro" id="IPR008988">
    <property type="entry name" value="Transcriptional_repressor_C"/>
</dbReference>
<dbReference type="Gene3D" id="1.10.10.10">
    <property type="entry name" value="Winged helix-like DNA-binding domain superfamily/Winged helix DNA-binding domain"/>
    <property type="match status" value="1"/>
</dbReference>
<dbReference type="NCBIfam" id="TIGR00121">
    <property type="entry name" value="birA_ligase"/>
    <property type="match status" value="1"/>
</dbReference>
<dbReference type="InterPro" id="IPR004408">
    <property type="entry name" value="Biotin_CoA_COase_ligase"/>
</dbReference>
<keyword evidence="9" id="KW-1185">Reference proteome</keyword>
<dbReference type="Proteomes" id="UP000078454">
    <property type="component" value="Unassembled WGS sequence"/>
</dbReference>
<evidence type="ECO:0000259" key="7">
    <source>
        <dbReference type="PROSITE" id="PS51733"/>
    </source>
</evidence>
<dbReference type="SUPFAM" id="SSF55681">
    <property type="entry name" value="Class II aaRS and biotin synthetases"/>
    <property type="match status" value="1"/>
</dbReference>
<feature type="binding site" evidence="6">
    <location>
        <begin position="118"/>
        <end position="120"/>
    </location>
    <ligand>
        <name>biotin</name>
        <dbReference type="ChEBI" id="CHEBI:57586"/>
    </ligand>
</feature>
<dbReference type="InterPro" id="IPR004143">
    <property type="entry name" value="BPL_LPL_catalytic"/>
</dbReference>
<dbReference type="GO" id="GO:0016740">
    <property type="term" value="F:transferase activity"/>
    <property type="evidence" value="ECO:0007669"/>
    <property type="project" value="UniProtKB-ARBA"/>
</dbReference>
<dbReference type="GO" id="GO:0009249">
    <property type="term" value="P:protein lipoylation"/>
    <property type="evidence" value="ECO:0007669"/>
    <property type="project" value="UniProtKB-ARBA"/>
</dbReference>
<keyword evidence="4 6" id="KW-0238">DNA-binding</keyword>
<evidence type="ECO:0000313" key="8">
    <source>
        <dbReference type="EMBL" id="OAS14028.1"/>
    </source>
</evidence>
<gene>
    <name evidence="6" type="primary">birA</name>
    <name evidence="8" type="ORF">A8708_11720</name>
</gene>
<dbReference type="EC" id="6.3.4.15" evidence="6"/>
<proteinExistence type="inferred from homology"/>
<dbReference type="GO" id="GO:0003677">
    <property type="term" value="F:DNA binding"/>
    <property type="evidence" value="ECO:0007669"/>
    <property type="project" value="UniProtKB-UniRule"/>
</dbReference>
<comment type="caution">
    <text evidence="6">Lacks conserved residue(s) required for the propagation of feature annotation.</text>
</comment>
<accession>A0A197ZZ56</accession>
<keyword evidence="6" id="KW-0804">Transcription</keyword>
<evidence type="ECO:0000256" key="1">
    <source>
        <dbReference type="ARBA" id="ARBA00022598"/>
    </source>
</evidence>
<dbReference type="GO" id="GO:0004077">
    <property type="term" value="F:biotin--[biotin carboxyl-carrier protein] ligase activity"/>
    <property type="evidence" value="ECO:0007669"/>
    <property type="project" value="UniProtKB-UniRule"/>
</dbReference>
<name>A0A197ZZ56_9BACL</name>
<evidence type="ECO:0000256" key="2">
    <source>
        <dbReference type="ARBA" id="ARBA00022741"/>
    </source>
</evidence>
<evidence type="ECO:0000256" key="5">
    <source>
        <dbReference type="ARBA" id="ARBA00023267"/>
    </source>
</evidence>
<dbReference type="InterPro" id="IPR011991">
    <property type="entry name" value="ArsR-like_HTH"/>
</dbReference>
<dbReference type="InterPro" id="IPR036390">
    <property type="entry name" value="WH_DNA-bd_sf"/>
</dbReference>
<dbReference type="GO" id="GO:0005737">
    <property type="term" value="C:cytoplasm"/>
    <property type="evidence" value="ECO:0007669"/>
    <property type="project" value="TreeGrafter"/>
</dbReference>
<dbReference type="RefSeq" id="WP_068670274.1">
    <property type="nucleotide sequence ID" value="NZ_LYPB01000091.1"/>
</dbReference>
<dbReference type="GO" id="GO:0006355">
    <property type="term" value="P:regulation of DNA-templated transcription"/>
    <property type="evidence" value="ECO:0007669"/>
    <property type="project" value="UniProtKB-UniRule"/>
</dbReference>
<dbReference type="PROSITE" id="PS51733">
    <property type="entry name" value="BPL_LPL_CATALYTIC"/>
    <property type="match status" value="1"/>
</dbReference>
<keyword evidence="3 6" id="KW-0067">ATP-binding</keyword>
<feature type="domain" description="BPL/LPL catalytic" evidence="7">
    <location>
        <begin position="77"/>
        <end position="258"/>
    </location>
</feature>
<feature type="binding site" evidence="6">
    <location>
        <position position="114"/>
    </location>
    <ligand>
        <name>biotin</name>
        <dbReference type="ChEBI" id="CHEBI:57586"/>
    </ligand>
</feature>
<protein>
    <recommendedName>
        <fullName evidence="6">Bifunctional ligase/repressor BirA</fullName>
    </recommendedName>
    <alternativeName>
        <fullName evidence="6">Biotin--[acetyl-CoA-carboxylase] ligase</fullName>
        <ecNumber evidence="6">6.3.4.15</ecNumber>
    </alternativeName>
    <alternativeName>
        <fullName evidence="6">Biotin--protein ligase</fullName>
    </alternativeName>
    <alternativeName>
        <fullName evidence="6">Biotin-[acetyl-CoA carboxylase] synthetase</fullName>
    </alternativeName>
</protein>
<dbReference type="Gene3D" id="2.30.30.100">
    <property type="match status" value="1"/>
</dbReference>
<dbReference type="PANTHER" id="PTHR12835">
    <property type="entry name" value="BIOTIN PROTEIN LIGASE"/>
    <property type="match status" value="1"/>
</dbReference>
<keyword evidence="6" id="KW-0678">Repressor</keyword>
<dbReference type="InterPro" id="IPR003142">
    <property type="entry name" value="BPL_C"/>
</dbReference>
<comment type="caution">
    <text evidence="8">The sequence shown here is derived from an EMBL/GenBank/DDBJ whole genome shotgun (WGS) entry which is preliminary data.</text>
</comment>
<dbReference type="Gene3D" id="3.30.930.10">
    <property type="entry name" value="Bira Bifunctional Protein, Domain 2"/>
    <property type="match status" value="1"/>
</dbReference>
<comment type="similarity">
    <text evidence="6">Belongs to the biotin--protein ligase family.</text>
</comment>
<evidence type="ECO:0000256" key="3">
    <source>
        <dbReference type="ARBA" id="ARBA00022840"/>
    </source>
</evidence>
<dbReference type="GO" id="GO:0005524">
    <property type="term" value="F:ATP binding"/>
    <property type="evidence" value="ECO:0007669"/>
    <property type="project" value="UniProtKB-UniRule"/>
</dbReference>
<dbReference type="SUPFAM" id="SSF46785">
    <property type="entry name" value="Winged helix' DNA-binding domain"/>
    <property type="match status" value="1"/>
</dbReference>
<dbReference type="InterPro" id="IPR013196">
    <property type="entry name" value="HTH_11"/>
</dbReference>
<organism evidence="8 9">
    <name type="scientific">Paenibacillus oryzisoli</name>
    <dbReference type="NCBI Taxonomy" id="1850517"/>
    <lineage>
        <taxon>Bacteria</taxon>
        <taxon>Bacillati</taxon>
        <taxon>Bacillota</taxon>
        <taxon>Bacilli</taxon>
        <taxon>Bacillales</taxon>
        <taxon>Paenibacillaceae</taxon>
        <taxon>Paenibacillus</taxon>
    </lineage>
</organism>
<dbReference type="PANTHER" id="PTHR12835:SF5">
    <property type="entry name" value="BIOTIN--PROTEIN LIGASE"/>
    <property type="match status" value="1"/>
</dbReference>
<feature type="DNA-binding region" description="H-T-H motif" evidence="6">
    <location>
        <begin position="19"/>
        <end position="38"/>
    </location>
</feature>
<keyword evidence="5 6" id="KW-0092">Biotin</keyword>
<dbReference type="Pfam" id="PF08279">
    <property type="entry name" value="HTH_11"/>
    <property type="match status" value="1"/>
</dbReference>
<dbReference type="InterPro" id="IPR030855">
    <property type="entry name" value="Bifunct_BirA"/>
</dbReference>
<comment type="catalytic activity">
    <reaction evidence="6">
        <text>biotin + L-lysyl-[protein] + ATP = N(6)-biotinyl-L-lysyl-[protein] + AMP + diphosphate + H(+)</text>
        <dbReference type="Rhea" id="RHEA:11756"/>
        <dbReference type="Rhea" id="RHEA-COMP:9752"/>
        <dbReference type="Rhea" id="RHEA-COMP:10505"/>
        <dbReference type="ChEBI" id="CHEBI:15378"/>
        <dbReference type="ChEBI" id="CHEBI:29969"/>
        <dbReference type="ChEBI" id="CHEBI:30616"/>
        <dbReference type="ChEBI" id="CHEBI:33019"/>
        <dbReference type="ChEBI" id="CHEBI:57586"/>
        <dbReference type="ChEBI" id="CHEBI:83144"/>
        <dbReference type="ChEBI" id="CHEBI:456215"/>
        <dbReference type="EC" id="6.3.4.15"/>
    </reaction>
</comment>
<dbReference type="STRING" id="1850517.A8708_11720"/>
<dbReference type="Pfam" id="PF02237">
    <property type="entry name" value="BPL_C"/>
    <property type="match status" value="1"/>
</dbReference>
<sequence length="322" mass="35715">MNERILELFEEAPETYVSGAEISRRIGVSRTAIWKHIEELRAEGYAFEAAPRKGYRLISRPAKWQLSKLMSGMKTKVLGQKVHIYDEVDSTQTIAHRLVASGAPEGTIVLAERQTAGRGRMGRSWHSPSGKGIWLSLILTPRIPVYFMPQLTLLSAVALCRAIQKVCQVDIGIKWPNDLLIHGKKVSGILLESSGEDERLKYVIAGIGISVNLLEEDYPEELRAKATSLAIESGGEVSREGLVQAFLLEFEEMYALYLEKGFAPIRLLWEALSVTLKRPIRTSTQSGFIEGIADSLDDTGALTVITSDGERVKIYSGDIELK</sequence>
<evidence type="ECO:0000256" key="4">
    <source>
        <dbReference type="ARBA" id="ARBA00023125"/>
    </source>
</evidence>
<dbReference type="InterPro" id="IPR036388">
    <property type="entry name" value="WH-like_DNA-bd_sf"/>
</dbReference>